<proteinExistence type="predicted"/>
<evidence type="ECO:0000313" key="1">
    <source>
        <dbReference type="EMBL" id="KAJ8660371.1"/>
    </source>
</evidence>
<reference evidence="1 2" key="1">
    <citation type="submission" date="2023-03" db="EMBL/GenBank/DDBJ databases">
        <title>Genome sequence of Lichtheimia ornata CBS 291.66.</title>
        <authorList>
            <person name="Mohabir J.T."/>
            <person name="Shea T.P."/>
            <person name="Kurbessoian T."/>
            <person name="Berby B."/>
            <person name="Fontaine J."/>
            <person name="Livny J."/>
            <person name="Gnirke A."/>
            <person name="Stajich J.E."/>
            <person name="Cuomo C.A."/>
        </authorList>
    </citation>
    <scope>NUCLEOTIDE SEQUENCE [LARGE SCALE GENOMIC DNA]</scope>
    <source>
        <strain evidence="1">CBS 291.66</strain>
    </source>
</reference>
<sequence length="146" mass="16324">MEPTNESELITRYLLPAFQALFDDDKRKTLIRWTATQSVDTKQSSSSSSSRPDCIISVLKNSYPYKNVGFGEVKSPFESGNHHAVNKDLYRLGLFCKTAINDAGLRACLALHAVGLKPHTFYFGTASEWLLHTDDRGLPSQYASFC</sequence>
<protein>
    <submittedName>
        <fullName evidence="1">Uncharacterized protein</fullName>
    </submittedName>
</protein>
<accession>A0AAD7VA51</accession>
<dbReference type="EMBL" id="JARTCD010000013">
    <property type="protein sequence ID" value="KAJ8660371.1"/>
    <property type="molecule type" value="Genomic_DNA"/>
</dbReference>
<dbReference type="RefSeq" id="XP_058345284.1">
    <property type="nucleotide sequence ID" value="XM_058483895.1"/>
</dbReference>
<evidence type="ECO:0000313" key="2">
    <source>
        <dbReference type="Proteomes" id="UP001234581"/>
    </source>
</evidence>
<name>A0AAD7VA51_9FUNG</name>
<dbReference type="Proteomes" id="UP001234581">
    <property type="component" value="Unassembled WGS sequence"/>
</dbReference>
<dbReference type="GeneID" id="83211241"/>
<organism evidence="1 2">
    <name type="scientific">Lichtheimia ornata</name>
    <dbReference type="NCBI Taxonomy" id="688661"/>
    <lineage>
        <taxon>Eukaryota</taxon>
        <taxon>Fungi</taxon>
        <taxon>Fungi incertae sedis</taxon>
        <taxon>Mucoromycota</taxon>
        <taxon>Mucoromycotina</taxon>
        <taxon>Mucoromycetes</taxon>
        <taxon>Mucorales</taxon>
        <taxon>Lichtheimiaceae</taxon>
        <taxon>Lichtheimia</taxon>
    </lineage>
</organism>
<dbReference type="AlphaFoldDB" id="A0AAD7VA51"/>
<keyword evidence="2" id="KW-1185">Reference proteome</keyword>
<gene>
    <name evidence="1" type="ORF">O0I10_003828</name>
</gene>
<comment type="caution">
    <text evidence="1">The sequence shown here is derived from an EMBL/GenBank/DDBJ whole genome shotgun (WGS) entry which is preliminary data.</text>
</comment>